<dbReference type="PANTHER" id="PTHR30026:SF22">
    <property type="entry name" value="OUTER MEMBRANE EFFLUX PROTEIN"/>
    <property type="match status" value="1"/>
</dbReference>
<protein>
    <submittedName>
        <fullName evidence="9">Outer membrane protein tolC (1.B.17.1.1)</fullName>
    </submittedName>
</protein>
<evidence type="ECO:0000256" key="8">
    <source>
        <dbReference type="SAM" id="SignalP"/>
    </source>
</evidence>
<dbReference type="PANTHER" id="PTHR30026">
    <property type="entry name" value="OUTER MEMBRANE PROTEIN TOLC"/>
    <property type="match status" value="1"/>
</dbReference>
<accession>A0A239AKN2</accession>
<feature type="chain" id="PRO_5012579506" evidence="8">
    <location>
        <begin position="29"/>
        <end position="450"/>
    </location>
</feature>
<evidence type="ECO:0000256" key="6">
    <source>
        <dbReference type="ARBA" id="ARBA00023136"/>
    </source>
</evidence>
<dbReference type="InterPro" id="IPR010130">
    <property type="entry name" value="T1SS_OMP_TolC"/>
</dbReference>
<dbReference type="Proteomes" id="UP000242915">
    <property type="component" value="Unassembled WGS sequence"/>
</dbReference>
<dbReference type="AlphaFoldDB" id="A0A239AKN2"/>
<keyword evidence="3" id="KW-0813">Transport</keyword>
<reference evidence="10" key="1">
    <citation type="submission" date="2017-06" db="EMBL/GenBank/DDBJ databases">
        <authorList>
            <person name="Varghese N."/>
            <person name="Submissions S."/>
        </authorList>
    </citation>
    <scope>NUCLEOTIDE SEQUENCE [LARGE SCALE GENOMIC DNA]</scope>
    <source>
        <strain evidence="10">CIP 108523</strain>
    </source>
</reference>
<keyword evidence="6" id="KW-0472">Membrane</keyword>
<dbReference type="RefSeq" id="WP_089359085.1">
    <property type="nucleotide sequence ID" value="NZ_FZOG01000001.1"/>
</dbReference>
<keyword evidence="8" id="KW-0732">Signal</keyword>
<dbReference type="GO" id="GO:1990281">
    <property type="term" value="C:efflux pump complex"/>
    <property type="evidence" value="ECO:0007669"/>
    <property type="project" value="TreeGrafter"/>
</dbReference>
<evidence type="ECO:0000256" key="3">
    <source>
        <dbReference type="ARBA" id="ARBA00022448"/>
    </source>
</evidence>
<evidence type="ECO:0000256" key="2">
    <source>
        <dbReference type="ARBA" id="ARBA00007613"/>
    </source>
</evidence>
<keyword evidence="5" id="KW-0812">Transmembrane</keyword>
<dbReference type="Gene3D" id="1.20.1600.10">
    <property type="entry name" value="Outer membrane efflux proteins (OEP)"/>
    <property type="match status" value="1"/>
</dbReference>
<organism evidence="9 10">
    <name type="scientific">Pseudomonas segetis</name>
    <dbReference type="NCBI Taxonomy" id="298908"/>
    <lineage>
        <taxon>Bacteria</taxon>
        <taxon>Pseudomonadati</taxon>
        <taxon>Pseudomonadota</taxon>
        <taxon>Gammaproteobacteria</taxon>
        <taxon>Pseudomonadales</taxon>
        <taxon>Pseudomonadaceae</taxon>
        <taxon>Pseudomonas</taxon>
    </lineage>
</organism>
<evidence type="ECO:0000313" key="10">
    <source>
        <dbReference type="Proteomes" id="UP000242915"/>
    </source>
</evidence>
<dbReference type="InterPro" id="IPR051906">
    <property type="entry name" value="TolC-like"/>
</dbReference>
<dbReference type="GO" id="GO:0015562">
    <property type="term" value="F:efflux transmembrane transporter activity"/>
    <property type="evidence" value="ECO:0007669"/>
    <property type="project" value="InterPro"/>
</dbReference>
<comment type="similarity">
    <text evidence="2">Belongs to the outer membrane factor (OMF) (TC 1.B.17) family.</text>
</comment>
<dbReference type="Pfam" id="PF02321">
    <property type="entry name" value="OEP"/>
    <property type="match status" value="2"/>
</dbReference>
<dbReference type="EMBL" id="FZOG01000001">
    <property type="protein sequence ID" value="SNR95483.1"/>
    <property type="molecule type" value="Genomic_DNA"/>
</dbReference>
<evidence type="ECO:0000256" key="7">
    <source>
        <dbReference type="ARBA" id="ARBA00023237"/>
    </source>
</evidence>
<keyword evidence="10" id="KW-1185">Reference proteome</keyword>
<feature type="signal peptide" evidence="8">
    <location>
        <begin position="1"/>
        <end position="28"/>
    </location>
</feature>
<comment type="subcellular location">
    <subcellularLocation>
        <location evidence="1">Cell outer membrane</location>
    </subcellularLocation>
</comment>
<keyword evidence="7" id="KW-0998">Cell outer membrane</keyword>
<dbReference type="GO" id="GO:0015288">
    <property type="term" value="F:porin activity"/>
    <property type="evidence" value="ECO:0007669"/>
    <property type="project" value="TreeGrafter"/>
</dbReference>
<name>A0A239AKN2_9PSED</name>
<gene>
    <name evidence="9" type="ORF">SAMN05216255_1226</name>
</gene>
<keyword evidence="4" id="KW-1134">Transmembrane beta strand</keyword>
<evidence type="ECO:0000313" key="9">
    <source>
        <dbReference type="EMBL" id="SNR95483.1"/>
    </source>
</evidence>
<proteinExistence type="inferred from homology"/>
<evidence type="ECO:0000256" key="4">
    <source>
        <dbReference type="ARBA" id="ARBA00022452"/>
    </source>
</evidence>
<evidence type="ECO:0000256" key="5">
    <source>
        <dbReference type="ARBA" id="ARBA00022692"/>
    </source>
</evidence>
<dbReference type="NCBIfam" id="TIGR01844">
    <property type="entry name" value="type_I_sec_TolC"/>
    <property type="match status" value="1"/>
</dbReference>
<evidence type="ECO:0000256" key="1">
    <source>
        <dbReference type="ARBA" id="ARBA00004442"/>
    </source>
</evidence>
<sequence length="450" mass="49448">MRHYQYFNRFAWAVLVGACGSFISTAVAAEPLSYDMPELGDAQTMTLRESVIQAFSHDPTIARMVAQVGIGQALIDEAESAWKPQIGLQSGFGGAHGRLPNEDDNYTDKTYGVTLTQLVYDFGKTHNNILQQRSIKQSYIHALQQSMGEVAGKTARTYLLIKRFGALKRAAEQGVQSLRAVDRIARVRSSSGLSSSSDHLQAQSRIASMQSQVEQFSTQRETAIAQLEVLTGVRAVSYATPPVALNEQIMQVAAIDYSGISAVKRAMAEYEAAVKVIAKNKAGYLPTLKLEAGRTRYQNKNDPYWDNQLYLNLDVPLYTGGAVSARIAQAEGAKVAAEQNINKAKFDAMSNASVAHSNYTGSRSNYAVSARQFEMAKRARGVYLDEYKLSRRSVNDLISVEQDLYQSHLALLNAEFDSWDAAVDYASAVDRLIDVLGIYTPETPEGLPDI</sequence>
<dbReference type="GO" id="GO:0009279">
    <property type="term" value="C:cell outer membrane"/>
    <property type="evidence" value="ECO:0007669"/>
    <property type="project" value="UniProtKB-SubCell"/>
</dbReference>
<dbReference type="SUPFAM" id="SSF56954">
    <property type="entry name" value="Outer membrane efflux proteins (OEP)"/>
    <property type="match status" value="1"/>
</dbReference>
<dbReference type="InterPro" id="IPR003423">
    <property type="entry name" value="OMP_efflux"/>
</dbReference>